<dbReference type="HOGENOM" id="CLU_059812_0_0_1"/>
<evidence type="ECO:0000256" key="2">
    <source>
        <dbReference type="ARBA" id="ARBA00004642"/>
    </source>
</evidence>
<keyword evidence="15" id="KW-1185">Reference proteome</keyword>
<evidence type="ECO:0000256" key="5">
    <source>
        <dbReference type="ARBA" id="ARBA00022723"/>
    </source>
</evidence>
<sequence>MSFKRDGNDTNLLKNLQHRRVIEILGDYIPNDEALLLSNGKLTCTVCSKRPIFDTIQMLSLHRKGKKHLFELSLYLQQKGDLEYKQAKQTQKSFLKTDQISIEADTTSSANMIGCPKSISKRKRLGGLMGRKFVLDITESCAKIKNSFKPPTVVTSSANSQVRKYLKSLYRKESLEKTVHKLRENYGVKNCQSKICSPEKLDVKKGEDKIDNSSKNRQDVNYHLKLFESGWIQDSNGKWIKDPNVEFDSDEEEPPKFFN</sequence>
<dbReference type="EnsemblMetazoa" id="PHUM578680-RA">
    <property type="protein sequence ID" value="PHUM578680-PA"/>
    <property type="gene ID" value="PHUM578680"/>
</dbReference>
<evidence type="ECO:0000256" key="4">
    <source>
        <dbReference type="ARBA" id="ARBA00022664"/>
    </source>
</evidence>
<comment type="subcellular location">
    <subcellularLocation>
        <location evidence="1">Nucleus speckle</location>
    </subcellularLocation>
    <subcellularLocation>
        <location evidence="2">Nucleus</location>
        <location evidence="2">Nucleoplasm</location>
    </subcellularLocation>
</comment>
<feature type="domain" description="Sodium channel modifier 1 zinc-finger" evidence="11">
    <location>
        <begin position="44"/>
        <end position="70"/>
    </location>
</feature>
<evidence type="ECO:0000313" key="14">
    <source>
        <dbReference type="EnsemblMetazoa" id="PHUM578680-PA"/>
    </source>
</evidence>
<keyword evidence="8" id="KW-0862">Zinc</keyword>
<evidence type="ECO:0000256" key="1">
    <source>
        <dbReference type="ARBA" id="ARBA00004324"/>
    </source>
</evidence>
<dbReference type="Pfam" id="PF15803">
    <property type="entry name" value="zf-SCNM1"/>
    <property type="match status" value="1"/>
</dbReference>
<reference evidence="14" key="3">
    <citation type="submission" date="2020-05" db="UniProtKB">
        <authorList>
            <consortium name="EnsemblMetazoa"/>
        </authorList>
    </citation>
    <scope>IDENTIFICATION</scope>
    <source>
        <strain evidence="14">USDA</strain>
    </source>
</reference>
<dbReference type="eggNOG" id="ENOG502QWNV">
    <property type="taxonomic scope" value="Eukaryota"/>
</dbReference>
<reference evidence="13" key="2">
    <citation type="submission" date="2007-04" db="EMBL/GenBank/DDBJ databases">
        <title>The genome of the human body louse.</title>
        <authorList>
            <consortium name="The Human Body Louse Genome Consortium"/>
            <person name="Kirkness E."/>
            <person name="Walenz B."/>
            <person name="Hass B."/>
            <person name="Bruggner R."/>
            <person name="Strausberg R."/>
        </authorList>
    </citation>
    <scope>NUCLEOTIDE SEQUENCE</scope>
    <source>
        <strain evidence="13">USDA</strain>
    </source>
</reference>
<dbReference type="OMA" id="NGKYACT"/>
<keyword evidence="6" id="KW-0747">Spliceosome</keyword>
<keyword evidence="9" id="KW-0508">mRNA splicing</keyword>
<dbReference type="GeneID" id="8239592"/>
<dbReference type="STRING" id="121224.E0W1L1"/>
<keyword evidence="5" id="KW-0479">Metal-binding</keyword>
<evidence type="ECO:0000256" key="10">
    <source>
        <dbReference type="ARBA" id="ARBA00023242"/>
    </source>
</evidence>
<organism>
    <name type="scientific">Pediculus humanus subsp. corporis</name>
    <name type="common">Body louse</name>
    <dbReference type="NCBI Taxonomy" id="121224"/>
    <lineage>
        <taxon>Eukaryota</taxon>
        <taxon>Metazoa</taxon>
        <taxon>Ecdysozoa</taxon>
        <taxon>Arthropoda</taxon>
        <taxon>Hexapoda</taxon>
        <taxon>Insecta</taxon>
        <taxon>Pterygota</taxon>
        <taxon>Neoptera</taxon>
        <taxon>Paraneoptera</taxon>
        <taxon>Psocodea</taxon>
        <taxon>Troctomorpha</taxon>
        <taxon>Phthiraptera</taxon>
        <taxon>Anoplura</taxon>
        <taxon>Pediculidae</taxon>
        <taxon>Pediculus</taxon>
    </lineage>
</organism>
<name>E0W1L1_PEDHC</name>
<keyword evidence="4" id="KW-0507">mRNA processing</keyword>
<evidence type="ECO:0000256" key="6">
    <source>
        <dbReference type="ARBA" id="ARBA00022728"/>
    </source>
</evidence>
<dbReference type="InterPro" id="IPR033570">
    <property type="entry name" value="SCNM1"/>
</dbReference>
<evidence type="ECO:0000259" key="12">
    <source>
        <dbReference type="Pfam" id="PF15805"/>
    </source>
</evidence>
<dbReference type="RefSeq" id="XP_002432255.1">
    <property type="nucleotide sequence ID" value="XM_002432210.1"/>
</dbReference>
<dbReference type="InParanoid" id="E0W1L1"/>
<reference evidence="13" key="1">
    <citation type="submission" date="2007-04" db="EMBL/GenBank/DDBJ databases">
        <title>Annotation of Pediculus humanus corporis strain USDA.</title>
        <authorList>
            <person name="Kirkness E."/>
            <person name="Hannick L."/>
            <person name="Hass B."/>
            <person name="Bruggner R."/>
            <person name="Lawson D."/>
            <person name="Bidwell S."/>
            <person name="Joardar V."/>
            <person name="Caler E."/>
            <person name="Walenz B."/>
            <person name="Inman J."/>
            <person name="Schobel S."/>
            <person name="Galinsky K."/>
            <person name="Amedeo P."/>
            <person name="Strausberg R."/>
        </authorList>
    </citation>
    <scope>NUCLEOTIDE SEQUENCE</scope>
    <source>
        <strain evidence="13">USDA</strain>
    </source>
</reference>
<dbReference type="AlphaFoldDB" id="E0W1L1"/>
<dbReference type="GO" id="GO:0008270">
    <property type="term" value="F:zinc ion binding"/>
    <property type="evidence" value="ECO:0007669"/>
    <property type="project" value="UniProtKB-KW"/>
</dbReference>
<dbReference type="InterPro" id="IPR031622">
    <property type="entry name" value="Znf-SCNM1"/>
</dbReference>
<dbReference type="GO" id="GO:0008380">
    <property type="term" value="P:RNA splicing"/>
    <property type="evidence" value="ECO:0007669"/>
    <property type="project" value="UniProtKB-KW"/>
</dbReference>
<dbReference type="GO" id="GO:0005681">
    <property type="term" value="C:spliceosomal complex"/>
    <property type="evidence" value="ECO:0007669"/>
    <property type="project" value="UniProtKB-KW"/>
</dbReference>
<dbReference type="VEuPathDB" id="VectorBase:PHUM578680"/>
<evidence type="ECO:0000256" key="7">
    <source>
        <dbReference type="ARBA" id="ARBA00022771"/>
    </source>
</evidence>
<keyword evidence="7" id="KW-0863">Zinc-finger</keyword>
<keyword evidence="10" id="KW-0539">Nucleus</keyword>
<dbReference type="Pfam" id="PF15805">
    <property type="entry name" value="SCNM1_acidic"/>
    <property type="match status" value="1"/>
</dbReference>
<dbReference type="KEGG" id="phu:Phum_PHUM578680"/>
<evidence type="ECO:0000256" key="3">
    <source>
        <dbReference type="ARBA" id="ARBA00020620"/>
    </source>
</evidence>
<evidence type="ECO:0000313" key="13">
    <source>
        <dbReference type="EMBL" id="EEB19517.1"/>
    </source>
</evidence>
<accession>E0W1L1</accession>
<gene>
    <name evidence="14" type="primary">8239592</name>
    <name evidence="13" type="ORF">Phum_PHUM578680</name>
</gene>
<dbReference type="PANTHER" id="PTHR32297:SF1">
    <property type="entry name" value="SODIUM CHANNEL MODIFIER 1"/>
    <property type="match status" value="1"/>
</dbReference>
<dbReference type="InterPro" id="IPR031625">
    <property type="entry name" value="SCNM1_acidic"/>
</dbReference>
<protein>
    <recommendedName>
        <fullName evidence="3">Sodium channel modifier 1</fullName>
    </recommendedName>
</protein>
<evidence type="ECO:0000259" key="11">
    <source>
        <dbReference type="Pfam" id="PF15803"/>
    </source>
</evidence>
<dbReference type="EMBL" id="DS235871">
    <property type="protein sequence ID" value="EEB19517.1"/>
    <property type="molecule type" value="Genomic_DNA"/>
</dbReference>
<dbReference type="GO" id="GO:0016607">
    <property type="term" value="C:nuclear speck"/>
    <property type="evidence" value="ECO:0007669"/>
    <property type="project" value="UniProtKB-SubCell"/>
</dbReference>
<proteinExistence type="predicted"/>
<dbReference type="CTD" id="8239592"/>
<evidence type="ECO:0000256" key="9">
    <source>
        <dbReference type="ARBA" id="ARBA00023187"/>
    </source>
</evidence>
<dbReference type="PANTHER" id="PTHR32297">
    <property type="entry name" value="SODIUM CHANNEL MODIFIER 1"/>
    <property type="match status" value="1"/>
</dbReference>
<evidence type="ECO:0000313" key="15">
    <source>
        <dbReference type="Proteomes" id="UP000009046"/>
    </source>
</evidence>
<dbReference type="Proteomes" id="UP000009046">
    <property type="component" value="Unassembled WGS sequence"/>
</dbReference>
<dbReference type="GO" id="GO:0006397">
    <property type="term" value="P:mRNA processing"/>
    <property type="evidence" value="ECO:0007669"/>
    <property type="project" value="UniProtKB-KW"/>
</dbReference>
<dbReference type="OrthoDB" id="1924550at2759"/>
<dbReference type="EMBL" id="AAZO01007042">
    <property type="status" value="NOT_ANNOTATED_CDS"/>
    <property type="molecule type" value="Genomic_DNA"/>
</dbReference>
<evidence type="ECO:0000256" key="8">
    <source>
        <dbReference type="ARBA" id="ARBA00022833"/>
    </source>
</evidence>
<feature type="domain" description="Sodium channel modifier 1 acidic C-terminal" evidence="12">
    <location>
        <begin position="213"/>
        <end position="259"/>
    </location>
</feature>